<gene>
    <name evidence="5" type="ORF">ADN01_02755</name>
</gene>
<sequence>PSNTPSPVPPTALPLPPSGDWALLPKNVGDMQQLYQLQLSPLGAVADIAYAPDGTVLAAAGRSGVMLYQADTLTPLRALLPEAPYNALAFSPDGRRLAAAQGDRTVRVWEWATGDTALLLPEAGYSVYFSPDGKMLAAAADEMASSDWNAPTKTTLNLFDAQTGKLLKTLTATAPFDSWSNTMPETIGVFFSANGQRVQAASNLGDVHIWDVVSGQRLNSSISSTTRDRLSSGRCSAENTYGSTFLLACFISYLDPPCTESSPNCNPVGKLRYEIGTWDTSQIKRLSNQIIYDAPDTFDNLVYNAARREMGWLQSGQIHFWNLGSPTPKTPIHSLSPCPECTYLHMALNPASGGNTLAVAYGGTLEVWDVPSGQRLSALENDTRQIFTAALGQREGQPVLAAGLTDGSLALYPLGAVPVPAAELKPAVSRAAHPKVVRRLAFAEDGKSLFSADEDGGVQRSSLSDLSLLRTYPSQNDAFALAQTGGSPQVVVVTSGAYSQGAEFRLLSQENGQTLRSIASPYGRLETSRDGRWLAVGLDQPTLWDLSTGSLLRQFSPPQPGTLNYFAVNADASLLAASQDQAFIVWNVNTQQSFTIPTDGPTATRLVFSPNGCLLAAGDAGGVIRMIDLKTQSVVSQWQAHLSQLRDLQFSADGRLLLSLGGDGIARVWGQPGAHLLPAGSAPTSPACQLSGPPLTSTPVTPTLSPTPIPATLTPTQVTFYRTLALTDPRTTGADVLQLQQRLQALGYSEVGIPDGIFGEKTGQAVRNFQQRNNLVVDGVVGPLTWKALFSSSAVSK</sequence>
<dbReference type="InterPro" id="IPR036366">
    <property type="entry name" value="PGBDSf"/>
</dbReference>
<keyword evidence="6" id="KW-1185">Reference proteome</keyword>
<protein>
    <recommendedName>
        <fullName evidence="7">Peptidoglycan binding-like domain-containing protein</fullName>
    </recommendedName>
</protein>
<dbReference type="SUPFAM" id="SSF47090">
    <property type="entry name" value="PGBD-like"/>
    <property type="match status" value="1"/>
</dbReference>
<feature type="region of interest" description="Disordered" evidence="2">
    <location>
        <begin position="680"/>
        <end position="706"/>
    </location>
</feature>
<dbReference type="PROSITE" id="PS50294">
    <property type="entry name" value="WD_REPEATS_REGION"/>
    <property type="match status" value="1"/>
</dbReference>
<dbReference type="Gene3D" id="1.10.101.10">
    <property type="entry name" value="PGBD-like superfamily/PGBD"/>
    <property type="match status" value="1"/>
</dbReference>
<dbReference type="PROSITE" id="PS50082">
    <property type="entry name" value="WD_REPEATS_2"/>
    <property type="match status" value="2"/>
</dbReference>
<evidence type="ECO:0000313" key="6">
    <source>
        <dbReference type="Proteomes" id="UP000050501"/>
    </source>
</evidence>
<dbReference type="InterPro" id="IPR011047">
    <property type="entry name" value="Quinoprotein_ADH-like_sf"/>
</dbReference>
<dbReference type="Pfam" id="PF01471">
    <property type="entry name" value="PG_binding_1"/>
    <property type="match status" value="1"/>
</dbReference>
<evidence type="ECO:0000256" key="2">
    <source>
        <dbReference type="SAM" id="MobiDB-lite"/>
    </source>
</evidence>
<dbReference type="SMART" id="SM00320">
    <property type="entry name" value="WD40"/>
    <property type="match status" value="9"/>
</dbReference>
<evidence type="ECO:0008006" key="7">
    <source>
        <dbReference type="Google" id="ProtNLM"/>
    </source>
</evidence>
<feature type="domain" description="Anaphase-promoting complex subunit 4-like WD40" evidence="4">
    <location>
        <begin position="577"/>
        <end position="649"/>
    </location>
</feature>
<dbReference type="InterPro" id="IPR015943">
    <property type="entry name" value="WD40/YVTN_repeat-like_dom_sf"/>
</dbReference>
<dbReference type="InterPro" id="IPR002477">
    <property type="entry name" value="Peptidoglycan-bd-like"/>
</dbReference>
<name>A0A0P6YZK0_9CHLR</name>
<feature type="domain" description="Peptidoglycan binding-like" evidence="3">
    <location>
        <begin position="732"/>
        <end position="789"/>
    </location>
</feature>
<evidence type="ECO:0000259" key="3">
    <source>
        <dbReference type="Pfam" id="PF01471"/>
    </source>
</evidence>
<feature type="repeat" description="WD" evidence="1">
    <location>
        <begin position="87"/>
        <end position="119"/>
    </location>
</feature>
<dbReference type="SUPFAM" id="SSF50998">
    <property type="entry name" value="Quinoprotein alcohol dehydrogenase-like"/>
    <property type="match status" value="1"/>
</dbReference>
<accession>A0A0P6YZK0</accession>
<dbReference type="EMBL" id="LGCM01000014">
    <property type="protein sequence ID" value="KPL89822.1"/>
    <property type="molecule type" value="Genomic_DNA"/>
</dbReference>
<feature type="repeat" description="WD" evidence="1">
    <location>
        <begin position="638"/>
        <end position="669"/>
    </location>
</feature>
<feature type="non-terminal residue" evidence="5">
    <location>
        <position position="1"/>
    </location>
</feature>
<dbReference type="InterPro" id="IPR001680">
    <property type="entry name" value="WD40_rpt"/>
</dbReference>
<dbReference type="InterPro" id="IPR024977">
    <property type="entry name" value="Apc4-like_WD40_dom"/>
</dbReference>
<feature type="compositionally biased region" description="Low complexity" evidence="2">
    <location>
        <begin position="690"/>
        <end position="706"/>
    </location>
</feature>
<keyword evidence="1" id="KW-0853">WD repeat</keyword>
<evidence type="ECO:0000256" key="1">
    <source>
        <dbReference type="PROSITE-ProRule" id="PRU00221"/>
    </source>
</evidence>
<evidence type="ECO:0000259" key="4">
    <source>
        <dbReference type="Pfam" id="PF12894"/>
    </source>
</evidence>
<proteinExistence type="predicted"/>
<dbReference type="RefSeq" id="WP_152974001.1">
    <property type="nucleotide sequence ID" value="NZ_LGCM01000014.1"/>
</dbReference>
<comment type="caution">
    <text evidence="5">The sequence shown here is derived from an EMBL/GenBank/DDBJ whole genome shotgun (WGS) entry which is preliminary data.</text>
</comment>
<evidence type="ECO:0000313" key="5">
    <source>
        <dbReference type="EMBL" id="KPL89822.1"/>
    </source>
</evidence>
<reference evidence="5 6" key="1">
    <citation type="submission" date="2015-07" db="EMBL/GenBank/DDBJ databases">
        <title>Genome sequence of Levilinea saccharolytica DSM 16555.</title>
        <authorList>
            <person name="Hemp J."/>
            <person name="Ward L.M."/>
            <person name="Pace L.A."/>
            <person name="Fischer W.W."/>
        </authorList>
    </citation>
    <scope>NUCLEOTIDE SEQUENCE [LARGE SCALE GENOMIC DNA]</scope>
    <source>
        <strain evidence="5 6">KIBI-1</strain>
    </source>
</reference>
<organism evidence="5 6">
    <name type="scientific">Levilinea saccharolytica</name>
    <dbReference type="NCBI Taxonomy" id="229921"/>
    <lineage>
        <taxon>Bacteria</taxon>
        <taxon>Bacillati</taxon>
        <taxon>Chloroflexota</taxon>
        <taxon>Anaerolineae</taxon>
        <taxon>Anaerolineales</taxon>
        <taxon>Anaerolineaceae</taxon>
        <taxon>Levilinea</taxon>
    </lineage>
</organism>
<dbReference type="AlphaFoldDB" id="A0A0P6YZK0"/>
<dbReference type="PANTHER" id="PTHR19879">
    <property type="entry name" value="TRANSCRIPTION INITIATION FACTOR TFIID"/>
    <property type="match status" value="1"/>
</dbReference>
<dbReference type="PANTHER" id="PTHR19879:SF9">
    <property type="entry name" value="TRANSCRIPTION INITIATION FACTOR TFIID SUBUNIT 5"/>
    <property type="match status" value="1"/>
</dbReference>
<dbReference type="Proteomes" id="UP000050501">
    <property type="component" value="Unassembled WGS sequence"/>
</dbReference>
<dbReference type="Gene3D" id="2.130.10.10">
    <property type="entry name" value="YVTN repeat-like/Quinoprotein amine dehydrogenase"/>
    <property type="match status" value="3"/>
</dbReference>
<dbReference type="STRING" id="229921.ADN01_02755"/>
<dbReference type="Pfam" id="PF12894">
    <property type="entry name" value="ANAPC4_WD40"/>
    <property type="match status" value="1"/>
</dbReference>
<dbReference type="InterPro" id="IPR036365">
    <property type="entry name" value="PGBD-like_sf"/>
</dbReference>
<dbReference type="Pfam" id="PF00400">
    <property type="entry name" value="WD40"/>
    <property type="match status" value="1"/>
</dbReference>